<dbReference type="Proteomes" id="UP000006904">
    <property type="component" value="Chromosome"/>
</dbReference>
<gene>
    <name evidence="5" type="primary">yeaZ</name>
    <name evidence="5" type="ordered locus">BUAP5A_317</name>
</gene>
<dbReference type="InterPro" id="IPR043129">
    <property type="entry name" value="ATPase_NBD"/>
</dbReference>
<dbReference type="RefSeq" id="WP_009874279.1">
    <property type="nucleotide sequence ID" value="NC_011833.1"/>
</dbReference>
<evidence type="ECO:0000256" key="1">
    <source>
        <dbReference type="ARBA" id="ARBA00010493"/>
    </source>
</evidence>
<dbReference type="EMBL" id="CP001161">
    <property type="protein sequence ID" value="ACL30685.1"/>
    <property type="molecule type" value="Genomic_DNA"/>
</dbReference>
<dbReference type="NCBIfam" id="TIGR03725">
    <property type="entry name" value="T6A_YeaZ"/>
    <property type="match status" value="1"/>
</dbReference>
<dbReference type="CDD" id="cd24032">
    <property type="entry name" value="ASKHA_NBD_TsaB"/>
    <property type="match status" value="1"/>
</dbReference>
<protein>
    <recommendedName>
        <fullName evidence="2">tRNA threonylcarbamoyladenosine biosynthesis protein TsaB</fullName>
    </recommendedName>
    <alternativeName>
        <fullName evidence="3">t(6)A37 threonylcarbamoyladenosine biosynthesis protein TsaB</fullName>
    </alternativeName>
</protein>
<dbReference type="OrthoDB" id="9809995at2"/>
<dbReference type="InterPro" id="IPR000905">
    <property type="entry name" value="Gcp-like_dom"/>
</dbReference>
<comment type="similarity">
    <text evidence="1">Belongs to the KAE1 / TsaD family. TsaB subfamily.</text>
</comment>
<evidence type="ECO:0000256" key="3">
    <source>
        <dbReference type="ARBA" id="ARBA00032446"/>
    </source>
</evidence>
<dbReference type="KEGG" id="bap:BUAP5A_317"/>
<dbReference type="Gene3D" id="3.30.420.40">
    <property type="match status" value="2"/>
</dbReference>
<dbReference type="InterPro" id="IPR022496">
    <property type="entry name" value="T6A_TsaB"/>
</dbReference>
<dbReference type="GO" id="GO:0005829">
    <property type="term" value="C:cytosol"/>
    <property type="evidence" value="ECO:0007669"/>
    <property type="project" value="TreeGrafter"/>
</dbReference>
<name>A0A7U4DIG0_BUCA5</name>
<dbReference type="SUPFAM" id="SSF53067">
    <property type="entry name" value="Actin-like ATPase domain"/>
    <property type="match status" value="2"/>
</dbReference>
<dbReference type="AlphaFoldDB" id="A0A7U4DIG0"/>
<dbReference type="GO" id="GO:0002949">
    <property type="term" value="P:tRNA threonylcarbamoyladenosine modification"/>
    <property type="evidence" value="ECO:0007669"/>
    <property type="project" value="InterPro"/>
</dbReference>
<evidence type="ECO:0000259" key="4">
    <source>
        <dbReference type="Pfam" id="PF00814"/>
    </source>
</evidence>
<evidence type="ECO:0000313" key="5">
    <source>
        <dbReference type="EMBL" id="ACL30685.1"/>
    </source>
</evidence>
<dbReference type="PANTHER" id="PTHR11735:SF11">
    <property type="entry name" value="TRNA THREONYLCARBAMOYLADENOSINE BIOSYNTHESIS PROTEIN TSAB"/>
    <property type="match status" value="1"/>
</dbReference>
<dbReference type="Pfam" id="PF00814">
    <property type="entry name" value="TsaD"/>
    <property type="match status" value="1"/>
</dbReference>
<evidence type="ECO:0000256" key="2">
    <source>
        <dbReference type="ARBA" id="ARBA00019012"/>
    </source>
</evidence>
<evidence type="ECO:0000313" key="6">
    <source>
        <dbReference type="Proteomes" id="UP000006904"/>
    </source>
</evidence>
<feature type="domain" description="Gcp-like" evidence="4">
    <location>
        <begin position="30"/>
        <end position="140"/>
    </location>
</feature>
<proteinExistence type="inferred from homology"/>
<reference evidence="5 6" key="1">
    <citation type="journal article" date="2009" name="Science">
        <title>The dynamics and time scale of ongoing genomic erosion in symbiotic bacteria.</title>
        <authorList>
            <person name="Moran N.A."/>
            <person name="McLaughlin H.J."/>
            <person name="Sorek R."/>
        </authorList>
    </citation>
    <scope>NUCLEOTIDE SEQUENCE [LARGE SCALE GENOMIC DNA]</scope>
    <source>
        <strain evidence="5 6">5A</strain>
    </source>
</reference>
<organism evidence="5 6">
    <name type="scientific">Buchnera aphidicola subsp. Acyrthosiphon pisum (strain 5A)</name>
    <dbReference type="NCBI Taxonomy" id="563178"/>
    <lineage>
        <taxon>Bacteria</taxon>
        <taxon>Pseudomonadati</taxon>
        <taxon>Pseudomonadota</taxon>
        <taxon>Gammaproteobacteria</taxon>
        <taxon>Enterobacterales</taxon>
        <taxon>Erwiniaceae</taxon>
        <taxon>Buchnera</taxon>
    </lineage>
</organism>
<dbReference type="PANTHER" id="PTHR11735">
    <property type="entry name" value="TRNA N6-ADENOSINE THREONYLCARBAMOYLTRANSFERASE"/>
    <property type="match status" value="1"/>
</dbReference>
<accession>A0A7U4DIG0</accession>
<sequence>MSNIILSIESSLDCCSVAIYKNEYIHSLSEKCKKKHTTHILPMIKEILSQTKTEFKELNYVSFSKGPGNFTSIRIAASIAQSLSISLKIPIISVSTLAIMAEKTFRKYKQKDVIVAMHAKKKQVYWAKYTRNKNSIWIGEYTESLLEKKIIQEKIENLKKRWTLVSDQSELIEFQNILNVKKIYVFLPNAKDIIPFVLLKIKNKNKSFSIENNINYLYNQF</sequence>